<dbReference type="EMBL" id="BPVZ01000040">
    <property type="protein sequence ID" value="GKV14211.1"/>
    <property type="molecule type" value="Genomic_DNA"/>
</dbReference>
<sequence>MVCLIYSPAGSFGSSPCFESRSSASWQFGFQFNLRRKFMPSFGVLCKFLGFQFHLWRKFRPSFCALFNFVSPSLFGDRVARSSQLESTPLGYPFLIWLRRNRVELVILFDL</sequence>
<accession>A0AAV5JN76</accession>
<comment type="caution">
    <text evidence="1">The sequence shown here is derived from an EMBL/GenBank/DDBJ whole genome shotgun (WGS) entry which is preliminary data.</text>
</comment>
<gene>
    <name evidence="1" type="ORF">SLEP1_g25114</name>
</gene>
<protein>
    <submittedName>
        <fullName evidence="1">Uncharacterized protein</fullName>
    </submittedName>
</protein>
<dbReference type="Proteomes" id="UP001054252">
    <property type="component" value="Unassembled WGS sequence"/>
</dbReference>
<reference evidence="1 2" key="1">
    <citation type="journal article" date="2021" name="Commun. Biol.">
        <title>The genome of Shorea leprosula (Dipterocarpaceae) highlights the ecological relevance of drought in aseasonal tropical rainforests.</title>
        <authorList>
            <person name="Ng K.K.S."/>
            <person name="Kobayashi M.J."/>
            <person name="Fawcett J.A."/>
            <person name="Hatakeyama M."/>
            <person name="Paape T."/>
            <person name="Ng C.H."/>
            <person name="Ang C.C."/>
            <person name="Tnah L.H."/>
            <person name="Lee C.T."/>
            <person name="Nishiyama T."/>
            <person name="Sese J."/>
            <person name="O'Brien M.J."/>
            <person name="Copetti D."/>
            <person name="Mohd Noor M.I."/>
            <person name="Ong R.C."/>
            <person name="Putra M."/>
            <person name="Sireger I.Z."/>
            <person name="Indrioko S."/>
            <person name="Kosugi Y."/>
            <person name="Izuno A."/>
            <person name="Isagi Y."/>
            <person name="Lee S.L."/>
            <person name="Shimizu K.K."/>
        </authorList>
    </citation>
    <scope>NUCLEOTIDE SEQUENCE [LARGE SCALE GENOMIC DNA]</scope>
    <source>
        <strain evidence="1">214</strain>
    </source>
</reference>
<keyword evidence="2" id="KW-1185">Reference proteome</keyword>
<proteinExistence type="predicted"/>
<organism evidence="1 2">
    <name type="scientific">Rubroshorea leprosula</name>
    <dbReference type="NCBI Taxonomy" id="152421"/>
    <lineage>
        <taxon>Eukaryota</taxon>
        <taxon>Viridiplantae</taxon>
        <taxon>Streptophyta</taxon>
        <taxon>Embryophyta</taxon>
        <taxon>Tracheophyta</taxon>
        <taxon>Spermatophyta</taxon>
        <taxon>Magnoliopsida</taxon>
        <taxon>eudicotyledons</taxon>
        <taxon>Gunneridae</taxon>
        <taxon>Pentapetalae</taxon>
        <taxon>rosids</taxon>
        <taxon>malvids</taxon>
        <taxon>Malvales</taxon>
        <taxon>Dipterocarpaceae</taxon>
        <taxon>Rubroshorea</taxon>
    </lineage>
</organism>
<evidence type="ECO:0000313" key="1">
    <source>
        <dbReference type="EMBL" id="GKV14211.1"/>
    </source>
</evidence>
<evidence type="ECO:0000313" key="2">
    <source>
        <dbReference type="Proteomes" id="UP001054252"/>
    </source>
</evidence>
<name>A0AAV5JN76_9ROSI</name>
<dbReference type="AlphaFoldDB" id="A0AAV5JN76"/>